<sequence length="343" mass="37700">MTTSGVIGLNAITTNAELDAYLNDPTVAETFPTEEDGRYHLARVYSGQKMNGSRTLDQLYVIRAVSRNCGTFSDSELFGLPSPKELYDRVLKLLPDFVKSKINKWAESNKDGAIADIIITYVKKALGFLGIPAIFLNAVTNLVIPPLNLPGTIDTEFIFSCHTAECLALMLHFDRMILLAGGLTRGQLPETVSLAASKNSLAAAVPGDEIYAVGQPDDQEGRTDLKQFYQDDTLNGFKPLQLLHVIEAQIRTNPKSDEPITTFGEVVWNTLDDACQTQLEKYAKESPPNKKAIADELYTPLQTILQGSPYHVPPPILNSFTTMKAPEVTEWVVDNHGNPSSVE</sequence>
<protein>
    <submittedName>
        <fullName evidence="1">Uncharacterized protein</fullName>
    </submittedName>
</protein>
<dbReference type="Proteomes" id="UP000027222">
    <property type="component" value="Unassembled WGS sequence"/>
</dbReference>
<name>A0A067SC89_GALM3</name>
<proteinExistence type="predicted"/>
<evidence type="ECO:0000313" key="2">
    <source>
        <dbReference type="Proteomes" id="UP000027222"/>
    </source>
</evidence>
<reference evidence="2" key="1">
    <citation type="journal article" date="2014" name="Proc. Natl. Acad. Sci. U.S.A.">
        <title>Extensive sampling of basidiomycete genomes demonstrates inadequacy of the white-rot/brown-rot paradigm for wood decay fungi.</title>
        <authorList>
            <person name="Riley R."/>
            <person name="Salamov A.A."/>
            <person name="Brown D.W."/>
            <person name="Nagy L.G."/>
            <person name="Floudas D."/>
            <person name="Held B.W."/>
            <person name="Levasseur A."/>
            <person name="Lombard V."/>
            <person name="Morin E."/>
            <person name="Otillar R."/>
            <person name="Lindquist E.A."/>
            <person name="Sun H."/>
            <person name="LaButti K.M."/>
            <person name="Schmutz J."/>
            <person name="Jabbour D."/>
            <person name="Luo H."/>
            <person name="Baker S.E."/>
            <person name="Pisabarro A.G."/>
            <person name="Walton J.D."/>
            <person name="Blanchette R.A."/>
            <person name="Henrissat B."/>
            <person name="Martin F."/>
            <person name="Cullen D."/>
            <person name="Hibbett D.S."/>
            <person name="Grigoriev I.V."/>
        </authorList>
    </citation>
    <scope>NUCLEOTIDE SEQUENCE [LARGE SCALE GENOMIC DNA]</scope>
    <source>
        <strain evidence="2">CBS 339.88</strain>
    </source>
</reference>
<evidence type="ECO:0000313" key="1">
    <source>
        <dbReference type="EMBL" id="KDR65379.1"/>
    </source>
</evidence>
<gene>
    <name evidence="1" type="ORF">GALMADRAFT_1366210</name>
</gene>
<dbReference type="AlphaFoldDB" id="A0A067SC89"/>
<dbReference type="OrthoDB" id="3031164at2759"/>
<dbReference type="EMBL" id="KL142452">
    <property type="protein sequence ID" value="KDR65379.1"/>
    <property type="molecule type" value="Genomic_DNA"/>
</dbReference>
<keyword evidence="2" id="KW-1185">Reference proteome</keyword>
<accession>A0A067SC89</accession>
<dbReference type="HOGENOM" id="CLU_809037_0_0_1"/>
<organism evidence="1 2">
    <name type="scientific">Galerina marginata (strain CBS 339.88)</name>
    <dbReference type="NCBI Taxonomy" id="685588"/>
    <lineage>
        <taxon>Eukaryota</taxon>
        <taxon>Fungi</taxon>
        <taxon>Dikarya</taxon>
        <taxon>Basidiomycota</taxon>
        <taxon>Agaricomycotina</taxon>
        <taxon>Agaricomycetes</taxon>
        <taxon>Agaricomycetidae</taxon>
        <taxon>Agaricales</taxon>
        <taxon>Agaricineae</taxon>
        <taxon>Strophariaceae</taxon>
        <taxon>Galerina</taxon>
    </lineage>
</organism>